<sequence length="68" mass="7277">DPSVTAARPQRGAVLRWHNLPEFSSADTAVGLIPIHSICTGISAAGEESVTHYLVIVFWLYTLAGEPS</sequence>
<protein>
    <submittedName>
        <fullName evidence="1">CREB-binding protein</fullName>
    </submittedName>
</protein>
<gene>
    <name evidence="1" type="ORF">KUDE01_001116</name>
</gene>
<dbReference type="Proteomes" id="UP001228049">
    <property type="component" value="Unassembled WGS sequence"/>
</dbReference>
<keyword evidence="2" id="KW-1185">Reference proteome</keyword>
<dbReference type="EMBL" id="JASDAP010000007">
    <property type="protein sequence ID" value="KAK1900329.1"/>
    <property type="molecule type" value="Genomic_DNA"/>
</dbReference>
<comment type="caution">
    <text evidence="1">The sequence shown here is derived from an EMBL/GenBank/DDBJ whole genome shotgun (WGS) entry which is preliminary data.</text>
</comment>
<proteinExistence type="predicted"/>
<reference evidence="1" key="1">
    <citation type="submission" date="2023-04" db="EMBL/GenBank/DDBJ databases">
        <title>Chromosome-level genome of Chaenocephalus aceratus.</title>
        <authorList>
            <person name="Park H."/>
        </authorList>
    </citation>
    <scope>NUCLEOTIDE SEQUENCE</scope>
    <source>
        <strain evidence="1">DE</strain>
        <tissue evidence="1">Muscle</tissue>
    </source>
</reference>
<name>A0AAD9CIM4_DISEL</name>
<feature type="non-terminal residue" evidence="1">
    <location>
        <position position="68"/>
    </location>
</feature>
<dbReference type="AlphaFoldDB" id="A0AAD9CIM4"/>
<evidence type="ECO:0000313" key="2">
    <source>
        <dbReference type="Proteomes" id="UP001228049"/>
    </source>
</evidence>
<organism evidence="1 2">
    <name type="scientific">Dissostichus eleginoides</name>
    <name type="common">Patagonian toothfish</name>
    <name type="synonym">Dissostichus amissus</name>
    <dbReference type="NCBI Taxonomy" id="100907"/>
    <lineage>
        <taxon>Eukaryota</taxon>
        <taxon>Metazoa</taxon>
        <taxon>Chordata</taxon>
        <taxon>Craniata</taxon>
        <taxon>Vertebrata</taxon>
        <taxon>Euteleostomi</taxon>
        <taxon>Actinopterygii</taxon>
        <taxon>Neopterygii</taxon>
        <taxon>Teleostei</taxon>
        <taxon>Neoteleostei</taxon>
        <taxon>Acanthomorphata</taxon>
        <taxon>Eupercaria</taxon>
        <taxon>Perciformes</taxon>
        <taxon>Notothenioidei</taxon>
        <taxon>Nototheniidae</taxon>
        <taxon>Dissostichus</taxon>
    </lineage>
</organism>
<evidence type="ECO:0000313" key="1">
    <source>
        <dbReference type="EMBL" id="KAK1900329.1"/>
    </source>
</evidence>
<accession>A0AAD9CIM4</accession>
<feature type="non-terminal residue" evidence="1">
    <location>
        <position position="1"/>
    </location>
</feature>